<name>A0A8S2RB99_9BILA</name>
<accession>A0A8S2RB99</accession>
<gene>
    <name evidence="1" type="ORF">OVA965_LOCUS30264</name>
    <name evidence="2" type="ORF">TMI583_LOCUS31067</name>
</gene>
<feature type="non-terminal residue" evidence="2">
    <location>
        <position position="1"/>
    </location>
</feature>
<sequence length="58" mass="6497">VGVWPVMLVLNELPIAERYLLKNIILPIIWPTGSLPKTTQIQASIKTLIAELMELEKG</sequence>
<organism evidence="2 3">
    <name type="scientific">Didymodactylos carnosus</name>
    <dbReference type="NCBI Taxonomy" id="1234261"/>
    <lineage>
        <taxon>Eukaryota</taxon>
        <taxon>Metazoa</taxon>
        <taxon>Spiralia</taxon>
        <taxon>Gnathifera</taxon>
        <taxon>Rotifera</taxon>
        <taxon>Eurotatoria</taxon>
        <taxon>Bdelloidea</taxon>
        <taxon>Philodinida</taxon>
        <taxon>Philodinidae</taxon>
        <taxon>Didymodactylos</taxon>
    </lineage>
</organism>
<dbReference type="EMBL" id="CAJOBA010043518">
    <property type="protein sequence ID" value="CAF4150632.1"/>
    <property type="molecule type" value="Genomic_DNA"/>
</dbReference>
<reference evidence="2" key="1">
    <citation type="submission" date="2021-02" db="EMBL/GenBank/DDBJ databases">
        <authorList>
            <person name="Nowell W R."/>
        </authorList>
    </citation>
    <scope>NUCLEOTIDE SEQUENCE</scope>
</reference>
<evidence type="ECO:0000313" key="2">
    <source>
        <dbReference type="EMBL" id="CAF4150632.1"/>
    </source>
</evidence>
<dbReference type="AlphaFoldDB" id="A0A8S2RB99"/>
<dbReference type="EMBL" id="CAJNOK010021889">
    <property type="protein sequence ID" value="CAF1339320.1"/>
    <property type="molecule type" value="Genomic_DNA"/>
</dbReference>
<evidence type="ECO:0000313" key="3">
    <source>
        <dbReference type="Proteomes" id="UP000682733"/>
    </source>
</evidence>
<dbReference type="Proteomes" id="UP000677228">
    <property type="component" value="Unassembled WGS sequence"/>
</dbReference>
<comment type="caution">
    <text evidence="2">The sequence shown here is derived from an EMBL/GenBank/DDBJ whole genome shotgun (WGS) entry which is preliminary data.</text>
</comment>
<protein>
    <submittedName>
        <fullName evidence="2">Uncharacterized protein</fullName>
    </submittedName>
</protein>
<proteinExistence type="predicted"/>
<evidence type="ECO:0000313" key="1">
    <source>
        <dbReference type="EMBL" id="CAF1339320.1"/>
    </source>
</evidence>
<dbReference type="Proteomes" id="UP000682733">
    <property type="component" value="Unassembled WGS sequence"/>
</dbReference>